<keyword evidence="1" id="KW-0472">Membrane</keyword>
<gene>
    <name evidence="2" type="ORF">Epro_0284</name>
</gene>
<evidence type="ECO:0000313" key="3">
    <source>
        <dbReference type="Proteomes" id="UP000035337"/>
    </source>
</evidence>
<keyword evidence="1" id="KW-0812">Transmembrane</keyword>
<name>A0A0G3WH52_9BACT</name>
<feature type="transmembrane region" description="Helical" evidence="1">
    <location>
        <begin position="12"/>
        <end position="29"/>
    </location>
</feature>
<reference evidence="2 3" key="1">
    <citation type="submission" date="2014-09" db="EMBL/GenBank/DDBJ databases">
        <title>Complete genome sequence of Endomicrobium proavitum.</title>
        <authorList>
            <person name="Zheng H."/>
        </authorList>
    </citation>
    <scope>NUCLEOTIDE SEQUENCE [LARGE SCALE GENOMIC DNA]</scope>
    <source>
        <strain evidence="2 3">Rsa215</strain>
    </source>
</reference>
<dbReference type="AlphaFoldDB" id="A0A0G3WH52"/>
<dbReference type="STRING" id="1408281.Epro_0284"/>
<evidence type="ECO:0000313" key="2">
    <source>
        <dbReference type="EMBL" id="AKL97663.1"/>
    </source>
</evidence>
<accession>A0A0G3WH52</accession>
<dbReference type="EMBL" id="CP009498">
    <property type="protein sequence ID" value="AKL97663.1"/>
    <property type="molecule type" value="Genomic_DNA"/>
</dbReference>
<evidence type="ECO:0000256" key="1">
    <source>
        <dbReference type="SAM" id="Phobius"/>
    </source>
</evidence>
<keyword evidence="3" id="KW-1185">Reference proteome</keyword>
<dbReference type="Proteomes" id="UP000035337">
    <property type="component" value="Chromosome"/>
</dbReference>
<dbReference type="RefSeq" id="WP_052569909.1">
    <property type="nucleotide sequence ID" value="NZ_CP009498.1"/>
</dbReference>
<proteinExistence type="predicted"/>
<sequence length="64" mass="7072">MNNKGQTLTEFMLVFVVLLIATTGVFALYKSFWKTRYDKTAAKSGVAAAAVNVVSDNKYTSYVK</sequence>
<keyword evidence="1" id="KW-1133">Transmembrane helix</keyword>
<dbReference type="KEGG" id="epo:Epro_0284"/>
<organism evidence="2 3">
    <name type="scientific">Endomicrobium proavitum</name>
    <dbReference type="NCBI Taxonomy" id="1408281"/>
    <lineage>
        <taxon>Bacteria</taxon>
        <taxon>Pseudomonadati</taxon>
        <taxon>Elusimicrobiota</taxon>
        <taxon>Endomicrobiia</taxon>
        <taxon>Endomicrobiales</taxon>
        <taxon>Endomicrobiaceae</taxon>
        <taxon>Endomicrobium</taxon>
    </lineage>
</organism>
<protein>
    <submittedName>
        <fullName evidence="2">Type II secretion protein</fullName>
    </submittedName>
</protein>